<dbReference type="InterPro" id="IPR003439">
    <property type="entry name" value="ABC_transporter-like_ATP-bd"/>
</dbReference>
<dbReference type="PROSITE" id="PS00211">
    <property type="entry name" value="ABC_TRANSPORTER_1"/>
    <property type="match status" value="1"/>
</dbReference>
<keyword evidence="3" id="KW-0547">Nucleotide-binding</keyword>
<feature type="domain" description="ABC transporter" evidence="5">
    <location>
        <begin position="6"/>
        <end position="242"/>
    </location>
</feature>
<dbReference type="Gene3D" id="3.40.50.300">
    <property type="entry name" value="P-loop containing nucleotide triphosphate hydrolases"/>
    <property type="match status" value="1"/>
</dbReference>
<keyword evidence="7" id="KW-1185">Reference proteome</keyword>
<proteinExistence type="inferred from homology"/>
<protein>
    <submittedName>
        <fullName evidence="6">ABC transporter ATP-binding protein</fullName>
    </submittedName>
</protein>
<dbReference type="EMBL" id="JAQOSQ010000001">
    <property type="protein sequence ID" value="MDJ1181673.1"/>
    <property type="molecule type" value="Genomic_DNA"/>
</dbReference>
<dbReference type="InterPro" id="IPR050095">
    <property type="entry name" value="ECF_ABC_transporter_ATP-bd"/>
</dbReference>
<name>A0ABT7BTP4_9CYAN</name>
<sequence>MAVPLLELNQISYCYPGQTMPTFDRFSLKLERDRKIVLLGRNGSGKSTLLLLMTGLYQINQGQIFWQGQPLDYRANQLRQWRENIGLAFQNPEHQLVAGTVADDISYGLCNLELPEAEILRRIDEAIANFQLQEIAHTPLHHLSLGQKRRVALAGVMAIQPQLLLLDEPTAYLDPQQMQTLLQELGKIEERGTTIAIATHNLNFAYQWADWFIIIDRGNLILEGDATTVFSQQSRLEEMGLGLPSIWELWHSLPRDIRPPNTPVPRTIRDWKTRFNSQS</sequence>
<accession>A0ABT7BTP4</accession>
<dbReference type="InterPro" id="IPR017871">
    <property type="entry name" value="ABC_transporter-like_CS"/>
</dbReference>
<evidence type="ECO:0000256" key="4">
    <source>
        <dbReference type="ARBA" id="ARBA00022840"/>
    </source>
</evidence>
<evidence type="ECO:0000313" key="7">
    <source>
        <dbReference type="Proteomes" id="UP001232992"/>
    </source>
</evidence>
<dbReference type="InterPro" id="IPR015856">
    <property type="entry name" value="ABC_transpr_CbiO/EcfA_su"/>
</dbReference>
<gene>
    <name evidence="6" type="ORF">PMH09_00565</name>
</gene>
<evidence type="ECO:0000256" key="2">
    <source>
        <dbReference type="ARBA" id="ARBA00022448"/>
    </source>
</evidence>
<dbReference type="PANTHER" id="PTHR43553:SF24">
    <property type="entry name" value="ENERGY-COUPLING FACTOR TRANSPORTER ATP-BINDING PROTEIN ECFA1"/>
    <property type="match status" value="1"/>
</dbReference>
<dbReference type="SMART" id="SM00382">
    <property type="entry name" value="AAA"/>
    <property type="match status" value="1"/>
</dbReference>
<dbReference type="Pfam" id="PF00005">
    <property type="entry name" value="ABC_tran"/>
    <property type="match status" value="1"/>
</dbReference>
<evidence type="ECO:0000313" key="6">
    <source>
        <dbReference type="EMBL" id="MDJ1181673.1"/>
    </source>
</evidence>
<evidence type="ECO:0000256" key="3">
    <source>
        <dbReference type="ARBA" id="ARBA00022741"/>
    </source>
</evidence>
<dbReference type="InterPro" id="IPR027417">
    <property type="entry name" value="P-loop_NTPase"/>
</dbReference>
<keyword evidence="2" id="KW-0813">Transport</keyword>
<dbReference type="InterPro" id="IPR003593">
    <property type="entry name" value="AAA+_ATPase"/>
</dbReference>
<comment type="caution">
    <text evidence="6">The sequence shown here is derived from an EMBL/GenBank/DDBJ whole genome shotgun (WGS) entry which is preliminary data.</text>
</comment>
<evidence type="ECO:0000259" key="5">
    <source>
        <dbReference type="PROSITE" id="PS50893"/>
    </source>
</evidence>
<dbReference type="Proteomes" id="UP001232992">
    <property type="component" value="Unassembled WGS sequence"/>
</dbReference>
<dbReference type="CDD" id="cd03225">
    <property type="entry name" value="ABC_cobalt_CbiO_domain1"/>
    <property type="match status" value="1"/>
</dbReference>
<evidence type="ECO:0000256" key="1">
    <source>
        <dbReference type="ARBA" id="ARBA00005417"/>
    </source>
</evidence>
<dbReference type="PROSITE" id="PS50893">
    <property type="entry name" value="ABC_TRANSPORTER_2"/>
    <property type="match status" value="1"/>
</dbReference>
<comment type="similarity">
    <text evidence="1">Belongs to the ABC transporter superfamily.</text>
</comment>
<dbReference type="RefSeq" id="WP_283756328.1">
    <property type="nucleotide sequence ID" value="NZ_JAQOSQ010000001.1"/>
</dbReference>
<keyword evidence="4 6" id="KW-0067">ATP-binding</keyword>
<dbReference type="PANTHER" id="PTHR43553">
    <property type="entry name" value="HEAVY METAL TRANSPORTER"/>
    <property type="match status" value="1"/>
</dbReference>
<dbReference type="SUPFAM" id="SSF52540">
    <property type="entry name" value="P-loop containing nucleoside triphosphate hydrolases"/>
    <property type="match status" value="1"/>
</dbReference>
<organism evidence="6 7">
    <name type="scientific">Roseofilum casamattae BLCC-M143</name>
    <dbReference type="NCBI Taxonomy" id="3022442"/>
    <lineage>
        <taxon>Bacteria</taxon>
        <taxon>Bacillati</taxon>
        <taxon>Cyanobacteriota</taxon>
        <taxon>Cyanophyceae</taxon>
        <taxon>Desertifilales</taxon>
        <taxon>Desertifilaceae</taxon>
        <taxon>Roseofilum</taxon>
        <taxon>Roseofilum casamattae</taxon>
    </lineage>
</organism>
<reference evidence="6 7" key="1">
    <citation type="submission" date="2023-01" db="EMBL/GenBank/DDBJ databases">
        <title>Novel diversity within Roseofilum (Cyanobacteria; Desertifilaceae) from marine benthic mats with descriptions of four novel species.</title>
        <authorList>
            <person name="Wang Y."/>
            <person name="Berthold D.E."/>
            <person name="Hu J."/>
            <person name="Lefler F.W."/>
            <person name="Laughinghouse H.D. IV."/>
        </authorList>
    </citation>
    <scope>NUCLEOTIDE SEQUENCE [LARGE SCALE GENOMIC DNA]</scope>
    <source>
        <strain evidence="6 7">BLCC-M143</strain>
    </source>
</reference>
<dbReference type="GO" id="GO:0005524">
    <property type="term" value="F:ATP binding"/>
    <property type="evidence" value="ECO:0007669"/>
    <property type="project" value="UniProtKB-KW"/>
</dbReference>